<keyword evidence="9" id="KW-0325">Glycoprotein</keyword>
<comment type="catalytic activity">
    <reaction evidence="10">
        <text>O-phospho-L-tyrosyl-[protein] + H2O = L-tyrosyl-[protein] + phosphate</text>
        <dbReference type="Rhea" id="RHEA:10684"/>
        <dbReference type="Rhea" id="RHEA-COMP:10136"/>
        <dbReference type="Rhea" id="RHEA-COMP:20101"/>
        <dbReference type="ChEBI" id="CHEBI:15377"/>
        <dbReference type="ChEBI" id="CHEBI:43474"/>
        <dbReference type="ChEBI" id="CHEBI:46858"/>
        <dbReference type="ChEBI" id="CHEBI:61978"/>
        <dbReference type="EC" id="3.1.3.48"/>
    </reaction>
</comment>
<dbReference type="GO" id="GO:0004725">
    <property type="term" value="F:protein tyrosine phosphatase activity"/>
    <property type="evidence" value="ECO:0007669"/>
    <property type="project" value="UniProtKB-EC"/>
</dbReference>
<gene>
    <name evidence="16" type="ORF">PECUL_23A008372</name>
</gene>
<feature type="domain" description="Fibronectin type-III" evidence="15">
    <location>
        <begin position="657"/>
        <end position="747"/>
    </location>
</feature>
<dbReference type="EC" id="3.1.3.48" evidence="2"/>
<dbReference type="InterPro" id="IPR050713">
    <property type="entry name" value="RTP_Phos/Ushers"/>
</dbReference>
<feature type="signal peptide" evidence="12">
    <location>
        <begin position="1"/>
        <end position="17"/>
    </location>
</feature>
<dbReference type="Proteomes" id="UP001295444">
    <property type="component" value="Chromosome 10"/>
</dbReference>
<feature type="domain" description="Fibronectin type-III" evidence="15">
    <location>
        <begin position="566"/>
        <end position="656"/>
    </location>
</feature>
<dbReference type="GO" id="GO:0043235">
    <property type="term" value="C:receptor complex"/>
    <property type="evidence" value="ECO:0007669"/>
    <property type="project" value="TreeGrafter"/>
</dbReference>
<dbReference type="GO" id="GO:0016020">
    <property type="term" value="C:membrane"/>
    <property type="evidence" value="ECO:0007669"/>
    <property type="project" value="UniProtKB-SubCell"/>
</dbReference>
<feature type="domain" description="Fibronectin type-III" evidence="15">
    <location>
        <begin position="202"/>
        <end position="292"/>
    </location>
</feature>
<evidence type="ECO:0000256" key="3">
    <source>
        <dbReference type="ARBA" id="ARBA00022692"/>
    </source>
</evidence>
<evidence type="ECO:0000259" key="13">
    <source>
        <dbReference type="PROSITE" id="PS50055"/>
    </source>
</evidence>
<dbReference type="PROSITE" id="PS50055">
    <property type="entry name" value="TYR_PHOSPHATASE_PTP"/>
    <property type="match status" value="1"/>
</dbReference>
<keyword evidence="7 11" id="KW-1133">Transmembrane helix</keyword>
<dbReference type="CDD" id="cd00063">
    <property type="entry name" value="FN3"/>
    <property type="match status" value="9"/>
</dbReference>
<evidence type="ECO:0000256" key="12">
    <source>
        <dbReference type="SAM" id="SignalP"/>
    </source>
</evidence>
<dbReference type="SMART" id="SM00060">
    <property type="entry name" value="FN3"/>
    <property type="match status" value="10"/>
</dbReference>
<protein>
    <recommendedName>
        <fullName evidence="2">protein-tyrosine-phosphatase</fullName>
        <ecNumber evidence="2">3.1.3.48</ecNumber>
    </recommendedName>
</protein>
<reference evidence="16" key="1">
    <citation type="submission" date="2022-03" db="EMBL/GenBank/DDBJ databases">
        <authorList>
            <person name="Alioto T."/>
            <person name="Alioto T."/>
            <person name="Gomez Garrido J."/>
        </authorList>
    </citation>
    <scope>NUCLEOTIDE SEQUENCE</scope>
</reference>
<evidence type="ECO:0000256" key="4">
    <source>
        <dbReference type="ARBA" id="ARBA00022729"/>
    </source>
</evidence>
<feature type="domain" description="Fibronectin type-III" evidence="15">
    <location>
        <begin position="475"/>
        <end position="565"/>
    </location>
</feature>
<dbReference type="InterPro" id="IPR013783">
    <property type="entry name" value="Ig-like_fold"/>
</dbReference>
<evidence type="ECO:0000259" key="14">
    <source>
        <dbReference type="PROSITE" id="PS50056"/>
    </source>
</evidence>
<keyword evidence="17" id="KW-1185">Reference proteome</keyword>
<sequence length="1297" mass="142812">MCINILLIWHGGTTASAQSVPMVKSFNASNITNSSVTLEWTAPDGPQNNSYNIIVLEGTTVVQNHTTSINDKSYQVNTLNPGVNYNFTIYTSDSGILSEPAWIEKTTRPNVVSIIKVTGVTNTTVSLEWTTPSDPNHSGYTYEISVSPNSNPSGLFNTTENKYSVSGLQPGTNYTFTITTWTPNGINSSDNPSESATTRPNVVSLIKVTGVTNNTVSLEWTAPSDPNHSGYTYEISVSPNSNPSGLFNTSENKYSVSGLQPGTNYTFTITTWTPNGINSSDNPIISATTRPNVVTSIKVIGGTNTTVSLEWTVPSDPNSSGYTYEISVSPNSNPSGLFKTSDNKYNVSGLQPGTNYTFTITTWTPNGINSSDNPFESTTTRPNVVSIIKVTGKTNTTVSLEWTAPSDPNHLGYTYEISVSSNSNSSGLFKTNDNKYSVSGLQPGTNYTFTITTWTPNGINSSDNPSESATTRPNVVSIIKVTGVTNTTVSLEWTAPSDPNHLGYTYEISVSPNSNPSGLFNTTENKYSVSGLQPGTNYTFTITTWTPNGINSSDNPSESATTRPNVVSHIKVTGKSVSGVSLEWTIPLDTYRSGYTYEISVSPNSDPSGPFKTIDNIYNVPGLQPGANYTFIITTWTPNGINSSDNPYESTTTLPNRPTIVNGSAVNTTTISLSWNAPSDPNVKFYKYRVICSLINGANTTTEETNRTNTLISSLSPSYLYNVSLSSLISDVESVASQILLQTQPEIANDLSIDNITSTNVSFSWICPPRATGVQIKATTGGKTENEVNQTCSPGVNEYKLKNLIPGNFYEFSLRTFTTTNANSRRRRRSPTDSITTYSEPYIKTEQMEPATASGLHCSRLAGGYGLKVLFDCPEGNVSKLNIMVDNYEKVTSTNCTGSETVNGLQPAYGYNIMVQTVTDPKIASSDIIICRTDDVGVIVGAIVGVLLFLLLVGLIAFFILKKRRSKDPNILMPVKLSQKRSYTITKEKFQDYYQKNHADSDFGFAEEYQELSAVGTKQSKRAAENPENRAKNRFTNVLPYDHSRVKLDCIDGNPNSDYINANYMPGYTSNKEFIASQGPLPNTTTDFWRMIWEHHVNTIVMLTNCTENGRVKCEHYWPLDYTPCTYEDITVTVTSETILPEWTIRDFSLKNARQQGVKYVRHFHFTVWPDHGVPENTTNIIQFRNLVREHMDQRKSTGPTIVHCSAGVGRTGTLIALDYLIQQMEKEHRIGVYGFVEKMRMNRPLMVQTESQYVFLNKCLLSLIEQPAEENIYENNVNDLIYENASVIRNFNSENA</sequence>
<feature type="domain" description="Fibronectin type-III" evidence="15">
    <location>
        <begin position="384"/>
        <end position="474"/>
    </location>
</feature>
<keyword evidence="4 12" id="KW-0732">Signal</keyword>
<evidence type="ECO:0000256" key="7">
    <source>
        <dbReference type="ARBA" id="ARBA00022989"/>
    </source>
</evidence>
<dbReference type="Gene3D" id="2.60.40.10">
    <property type="entry name" value="Immunoglobulins"/>
    <property type="match status" value="9"/>
</dbReference>
<proteinExistence type="predicted"/>
<evidence type="ECO:0000256" key="8">
    <source>
        <dbReference type="ARBA" id="ARBA00023136"/>
    </source>
</evidence>
<feature type="domain" description="Fibronectin type-III" evidence="15">
    <location>
        <begin position="293"/>
        <end position="383"/>
    </location>
</feature>
<keyword evidence="6" id="KW-0904">Protein phosphatase</keyword>
<dbReference type="PROSITE" id="PS00383">
    <property type="entry name" value="TYR_PHOSPHATASE_1"/>
    <property type="match status" value="1"/>
</dbReference>
<dbReference type="PROSITE" id="PS50056">
    <property type="entry name" value="TYR_PHOSPHATASE_2"/>
    <property type="match status" value="1"/>
</dbReference>
<keyword evidence="8 11" id="KW-0472">Membrane</keyword>
<evidence type="ECO:0000259" key="15">
    <source>
        <dbReference type="PROSITE" id="PS50853"/>
    </source>
</evidence>
<feature type="transmembrane region" description="Helical" evidence="11">
    <location>
        <begin position="936"/>
        <end position="961"/>
    </location>
</feature>
<feature type="domain" description="Tyrosine-protein phosphatase" evidence="13">
    <location>
        <begin position="1005"/>
        <end position="1264"/>
    </location>
</feature>
<dbReference type="PANTHER" id="PTHR46957:SF10">
    <property type="entry name" value="PROTEIN TYROSINE PHOSPHATASE, RECEPTOR TYPE, H"/>
    <property type="match status" value="1"/>
</dbReference>
<name>A0AAD1T7R8_PELCU</name>
<feature type="domain" description="Fibronectin type-III" evidence="15">
    <location>
        <begin position="22"/>
        <end position="110"/>
    </location>
</feature>
<dbReference type="PRINTS" id="PR00700">
    <property type="entry name" value="PRTYPHPHTASE"/>
</dbReference>
<dbReference type="EMBL" id="OW240921">
    <property type="protein sequence ID" value="CAH2319183.1"/>
    <property type="molecule type" value="Genomic_DNA"/>
</dbReference>
<dbReference type="Pfam" id="PF00102">
    <property type="entry name" value="Y_phosphatase"/>
    <property type="match status" value="1"/>
</dbReference>
<dbReference type="InterPro" id="IPR016130">
    <property type="entry name" value="Tyr_Pase_AS"/>
</dbReference>
<feature type="domain" description="Tyrosine specific protein phosphatases" evidence="14">
    <location>
        <begin position="1182"/>
        <end position="1255"/>
    </location>
</feature>
<keyword evidence="5" id="KW-0378">Hydrolase</keyword>
<evidence type="ECO:0000256" key="2">
    <source>
        <dbReference type="ARBA" id="ARBA00013064"/>
    </source>
</evidence>
<dbReference type="Gene3D" id="3.90.190.10">
    <property type="entry name" value="Protein tyrosine phosphatase superfamily"/>
    <property type="match status" value="1"/>
</dbReference>
<dbReference type="SMART" id="SM00194">
    <property type="entry name" value="PTPc"/>
    <property type="match status" value="1"/>
</dbReference>
<keyword evidence="16" id="KW-0675">Receptor</keyword>
<dbReference type="Pfam" id="PF00041">
    <property type="entry name" value="fn3"/>
    <property type="match status" value="9"/>
</dbReference>
<evidence type="ECO:0000256" key="9">
    <source>
        <dbReference type="ARBA" id="ARBA00023180"/>
    </source>
</evidence>
<evidence type="ECO:0000256" key="1">
    <source>
        <dbReference type="ARBA" id="ARBA00004479"/>
    </source>
</evidence>
<evidence type="ECO:0000313" key="16">
    <source>
        <dbReference type="EMBL" id="CAH2319183.1"/>
    </source>
</evidence>
<dbReference type="InterPro" id="IPR003961">
    <property type="entry name" value="FN3_dom"/>
</dbReference>
<evidence type="ECO:0000256" key="5">
    <source>
        <dbReference type="ARBA" id="ARBA00022801"/>
    </source>
</evidence>
<dbReference type="SUPFAM" id="SSF49265">
    <property type="entry name" value="Fibronectin type III"/>
    <property type="match status" value="6"/>
</dbReference>
<dbReference type="InterPro" id="IPR003595">
    <property type="entry name" value="Tyr_Pase_cat"/>
</dbReference>
<dbReference type="PANTHER" id="PTHR46957">
    <property type="entry name" value="CYTOKINE RECEPTOR"/>
    <property type="match status" value="1"/>
</dbReference>
<evidence type="ECO:0000313" key="17">
    <source>
        <dbReference type="Proteomes" id="UP001295444"/>
    </source>
</evidence>
<dbReference type="PROSITE" id="PS50853">
    <property type="entry name" value="FN3"/>
    <property type="match status" value="9"/>
</dbReference>
<feature type="chain" id="PRO_5041926994" description="protein-tyrosine-phosphatase" evidence="12">
    <location>
        <begin position="18"/>
        <end position="1297"/>
    </location>
</feature>
<feature type="domain" description="Fibronectin type-III" evidence="15">
    <location>
        <begin position="111"/>
        <end position="201"/>
    </location>
</feature>
<accession>A0AAD1T7R8</accession>
<dbReference type="InterPro" id="IPR000387">
    <property type="entry name" value="Tyr_Pase_dom"/>
</dbReference>
<dbReference type="FunFam" id="3.90.190.10:FF:000009">
    <property type="entry name" value="Receptor-type tyrosine-protein phosphatase beta"/>
    <property type="match status" value="1"/>
</dbReference>
<comment type="subcellular location">
    <subcellularLocation>
        <location evidence="1">Membrane</location>
        <topology evidence="1">Single-pass type I membrane protein</topology>
    </subcellularLocation>
</comment>
<evidence type="ECO:0000256" key="10">
    <source>
        <dbReference type="ARBA" id="ARBA00051722"/>
    </source>
</evidence>
<keyword evidence="3 11" id="KW-0812">Transmembrane</keyword>
<feature type="domain" description="Fibronectin type-III" evidence="15">
    <location>
        <begin position="748"/>
        <end position="840"/>
    </location>
</feature>
<organism evidence="16 17">
    <name type="scientific">Pelobates cultripes</name>
    <name type="common">Western spadefoot toad</name>
    <dbReference type="NCBI Taxonomy" id="61616"/>
    <lineage>
        <taxon>Eukaryota</taxon>
        <taxon>Metazoa</taxon>
        <taxon>Chordata</taxon>
        <taxon>Craniata</taxon>
        <taxon>Vertebrata</taxon>
        <taxon>Euteleostomi</taxon>
        <taxon>Amphibia</taxon>
        <taxon>Batrachia</taxon>
        <taxon>Anura</taxon>
        <taxon>Pelobatoidea</taxon>
        <taxon>Pelobatidae</taxon>
        <taxon>Pelobates</taxon>
    </lineage>
</organism>
<dbReference type="InterPro" id="IPR036116">
    <property type="entry name" value="FN3_sf"/>
</dbReference>
<evidence type="ECO:0000256" key="6">
    <source>
        <dbReference type="ARBA" id="ARBA00022912"/>
    </source>
</evidence>
<dbReference type="InterPro" id="IPR000242">
    <property type="entry name" value="PTP_cat"/>
</dbReference>
<dbReference type="SUPFAM" id="SSF52799">
    <property type="entry name" value="(Phosphotyrosine protein) phosphatases II"/>
    <property type="match status" value="1"/>
</dbReference>
<dbReference type="InterPro" id="IPR029021">
    <property type="entry name" value="Prot-tyrosine_phosphatase-like"/>
</dbReference>
<evidence type="ECO:0000256" key="11">
    <source>
        <dbReference type="SAM" id="Phobius"/>
    </source>
</evidence>
<dbReference type="SMART" id="SM00404">
    <property type="entry name" value="PTPc_motif"/>
    <property type="match status" value="1"/>
</dbReference>